<sequence length="194" mass="21096">MSRSELRAIVAAMPKEQQIAIAEATIPLVTATAGSFLISNLLLTAGVITLVQQVSNQQATSAIRALGASVHILPKLLILFIISTFVILIGLSFYFLPGIFLTYALVLSPAILISSQKGIIDSIIMSWKIALANIKIILPAFLFAISVEFLLYALTIEMAMRSSIVVSILLVGAGNLITAYFLVYLFRFYMLVKQ</sequence>
<name>A0A484ZT75_9GAMM</name>
<dbReference type="RefSeq" id="WP_134531466.1">
    <property type="nucleotide sequence ID" value="NZ_CAADJA010000002.1"/>
</dbReference>
<keyword evidence="1" id="KW-0472">Membrane</keyword>
<accession>A0A484ZT75</accession>
<feature type="transmembrane region" description="Helical" evidence="1">
    <location>
        <begin position="132"/>
        <end position="152"/>
    </location>
</feature>
<keyword evidence="1" id="KW-0812">Transmembrane</keyword>
<feature type="transmembrane region" description="Helical" evidence="1">
    <location>
        <begin position="164"/>
        <end position="186"/>
    </location>
</feature>
<gene>
    <name evidence="2" type="primary">yciC</name>
    <name evidence="2" type="ORF">NCTC12282_05267</name>
</gene>
<evidence type="ECO:0000256" key="1">
    <source>
        <dbReference type="SAM" id="Phobius"/>
    </source>
</evidence>
<evidence type="ECO:0000313" key="3">
    <source>
        <dbReference type="Proteomes" id="UP000373449"/>
    </source>
</evidence>
<reference evidence="2 3" key="1">
    <citation type="submission" date="2019-03" db="EMBL/GenBank/DDBJ databases">
        <authorList>
            <consortium name="Pathogen Informatics"/>
        </authorList>
    </citation>
    <scope>NUCLEOTIDE SEQUENCE [LARGE SCALE GENOMIC DNA]</scope>
    <source>
        <strain evidence="2 3">NCTC12282</strain>
    </source>
</reference>
<dbReference type="AlphaFoldDB" id="A0A484ZT75"/>
<dbReference type="EMBL" id="CAADJA010000002">
    <property type="protein sequence ID" value="VFS51620.1"/>
    <property type="molecule type" value="Genomic_DNA"/>
</dbReference>
<feature type="transmembrane region" description="Helical" evidence="1">
    <location>
        <begin position="72"/>
        <end position="94"/>
    </location>
</feature>
<keyword evidence="1" id="KW-1133">Transmembrane helix</keyword>
<protein>
    <submittedName>
        <fullName evidence="2">Uncharacterized protein</fullName>
    </submittedName>
</protein>
<dbReference type="Proteomes" id="UP000373449">
    <property type="component" value="Unassembled WGS sequence"/>
</dbReference>
<proteinExistence type="predicted"/>
<organism evidence="2 3">
    <name type="scientific">Budvicia aquatica</name>
    <dbReference type="NCBI Taxonomy" id="82979"/>
    <lineage>
        <taxon>Bacteria</taxon>
        <taxon>Pseudomonadati</taxon>
        <taxon>Pseudomonadota</taxon>
        <taxon>Gammaproteobacteria</taxon>
        <taxon>Enterobacterales</taxon>
        <taxon>Budviciaceae</taxon>
        <taxon>Budvicia</taxon>
    </lineage>
</organism>
<evidence type="ECO:0000313" key="2">
    <source>
        <dbReference type="EMBL" id="VFS51620.1"/>
    </source>
</evidence>
<feature type="transmembrane region" description="Helical" evidence="1">
    <location>
        <begin position="33"/>
        <end position="51"/>
    </location>
</feature>
<feature type="transmembrane region" description="Helical" evidence="1">
    <location>
        <begin position="100"/>
        <end position="120"/>
    </location>
</feature>
<dbReference type="Pfam" id="PF06790">
    <property type="entry name" value="UPF0259"/>
    <property type="match status" value="1"/>
</dbReference>